<evidence type="ECO:0000313" key="5">
    <source>
        <dbReference type="Proteomes" id="UP000318538"/>
    </source>
</evidence>
<dbReference type="GO" id="GO:0046872">
    <property type="term" value="F:metal ion binding"/>
    <property type="evidence" value="ECO:0007669"/>
    <property type="project" value="UniProtKB-KW"/>
</dbReference>
<dbReference type="GO" id="GO:0008758">
    <property type="term" value="F:UDP-2,3-diacylglucosamine hydrolase activity"/>
    <property type="evidence" value="ECO:0007669"/>
    <property type="project" value="TreeGrafter"/>
</dbReference>
<dbReference type="SUPFAM" id="SSF56300">
    <property type="entry name" value="Metallo-dependent phosphatases"/>
    <property type="match status" value="1"/>
</dbReference>
<dbReference type="InterPro" id="IPR051158">
    <property type="entry name" value="Metallophosphoesterase_sf"/>
</dbReference>
<evidence type="ECO:0000259" key="3">
    <source>
        <dbReference type="Pfam" id="PF00149"/>
    </source>
</evidence>
<reference evidence="4 5" key="1">
    <citation type="submission" date="2019-02" db="EMBL/GenBank/DDBJ databases">
        <title>Deep-cultivation of Planctomycetes and their phenomic and genomic characterization uncovers novel biology.</title>
        <authorList>
            <person name="Wiegand S."/>
            <person name="Jogler M."/>
            <person name="Boedeker C."/>
            <person name="Pinto D."/>
            <person name="Vollmers J."/>
            <person name="Rivas-Marin E."/>
            <person name="Kohn T."/>
            <person name="Peeters S.H."/>
            <person name="Heuer A."/>
            <person name="Rast P."/>
            <person name="Oberbeckmann S."/>
            <person name="Bunk B."/>
            <person name="Jeske O."/>
            <person name="Meyerdierks A."/>
            <person name="Storesund J.E."/>
            <person name="Kallscheuer N."/>
            <person name="Luecker S."/>
            <person name="Lage O.M."/>
            <person name="Pohl T."/>
            <person name="Merkel B.J."/>
            <person name="Hornburger P."/>
            <person name="Mueller R.-W."/>
            <person name="Bruemmer F."/>
            <person name="Labrenz M."/>
            <person name="Spormann A.M."/>
            <person name="Op den Camp H."/>
            <person name="Overmann J."/>
            <person name="Amann R."/>
            <person name="Jetten M.S.M."/>
            <person name="Mascher T."/>
            <person name="Medema M.H."/>
            <person name="Devos D.P."/>
            <person name="Kaster A.-K."/>
            <person name="Ovreas L."/>
            <person name="Rohde M."/>
            <person name="Galperin M.Y."/>
            <person name="Jogler C."/>
        </authorList>
    </citation>
    <scope>NUCLEOTIDE SEQUENCE [LARGE SCALE GENOMIC DNA]</scope>
    <source>
        <strain evidence="4 5">K22_7</strain>
    </source>
</reference>
<dbReference type="Gene3D" id="3.60.21.10">
    <property type="match status" value="1"/>
</dbReference>
<evidence type="ECO:0000313" key="4">
    <source>
        <dbReference type="EMBL" id="QDT01656.1"/>
    </source>
</evidence>
<feature type="domain" description="Calcineurin-like phosphoesterase" evidence="3">
    <location>
        <begin position="1"/>
        <end position="234"/>
    </location>
</feature>
<organism evidence="4 5">
    <name type="scientific">Rubripirellula lacrimiformis</name>
    <dbReference type="NCBI Taxonomy" id="1930273"/>
    <lineage>
        <taxon>Bacteria</taxon>
        <taxon>Pseudomonadati</taxon>
        <taxon>Planctomycetota</taxon>
        <taxon>Planctomycetia</taxon>
        <taxon>Pirellulales</taxon>
        <taxon>Pirellulaceae</taxon>
        <taxon>Rubripirellula</taxon>
    </lineage>
</organism>
<accession>A0A517N3E0</accession>
<keyword evidence="5" id="KW-1185">Reference proteome</keyword>
<dbReference type="Pfam" id="PF00149">
    <property type="entry name" value="Metallophos"/>
    <property type="match status" value="1"/>
</dbReference>
<dbReference type="AlphaFoldDB" id="A0A517N3E0"/>
<dbReference type="InterPro" id="IPR004843">
    <property type="entry name" value="Calcineurin-like_PHP"/>
</dbReference>
<sequence length="279" mass="30969">MKLLWTTDPHFDHATASAWQTWIDQIATAEVDGLIVTGDVTEADDLVARLRQIADRTGRQVYVVLGNHDFYGGSIAHTRRMMVNLAREDDRITYLTDCDPIPIDPDVFLVGEDGWGDATIGDFDASPIRLHDFSRITDFADMPAIHWRKQLTQLGRESADRLSVKLDGLPRTCRAVLVATHVPPFREACWYEGQTTNDDWAPFFVCGQVGDALQRFANQRPAVQVTVICGHTHHGGLAKMSDNLVVRTGSSVYGSPGVEAQIQFDGSAAIPDRIRLQPE</sequence>
<keyword evidence="2" id="KW-0378">Hydrolase</keyword>
<dbReference type="PANTHER" id="PTHR31302">
    <property type="entry name" value="TRANSMEMBRANE PROTEIN WITH METALLOPHOSPHOESTERASE DOMAIN-RELATED"/>
    <property type="match status" value="1"/>
</dbReference>
<dbReference type="KEGG" id="rlc:K227x_00230"/>
<dbReference type="Proteomes" id="UP000318538">
    <property type="component" value="Chromosome"/>
</dbReference>
<dbReference type="PANTHER" id="PTHR31302:SF31">
    <property type="entry name" value="PHOSPHODIESTERASE YAEI"/>
    <property type="match status" value="1"/>
</dbReference>
<keyword evidence="1" id="KW-0479">Metal-binding</keyword>
<dbReference type="GO" id="GO:0009245">
    <property type="term" value="P:lipid A biosynthetic process"/>
    <property type="evidence" value="ECO:0007669"/>
    <property type="project" value="TreeGrafter"/>
</dbReference>
<evidence type="ECO:0000256" key="2">
    <source>
        <dbReference type="ARBA" id="ARBA00022801"/>
    </source>
</evidence>
<protein>
    <submittedName>
        <fullName evidence="4">Calcineurin-like phosphoesterase superfamily domain protein</fullName>
    </submittedName>
</protein>
<name>A0A517N3E0_9BACT</name>
<gene>
    <name evidence="4" type="ORF">K227x_00230</name>
</gene>
<dbReference type="GO" id="GO:0016020">
    <property type="term" value="C:membrane"/>
    <property type="evidence" value="ECO:0007669"/>
    <property type="project" value="GOC"/>
</dbReference>
<dbReference type="InterPro" id="IPR029052">
    <property type="entry name" value="Metallo-depent_PP-like"/>
</dbReference>
<proteinExistence type="predicted"/>
<evidence type="ECO:0000256" key="1">
    <source>
        <dbReference type="ARBA" id="ARBA00022723"/>
    </source>
</evidence>
<dbReference type="EMBL" id="CP036525">
    <property type="protein sequence ID" value="QDT01656.1"/>
    <property type="molecule type" value="Genomic_DNA"/>
</dbReference>